<keyword evidence="3" id="KW-0804">Transcription</keyword>
<dbReference type="InterPro" id="IPR009057">
    <property type="entry name" value="Homeodomain-like_sf"/>
</dbReference>
<comment type="caution">
    <text evidence="5">The sequence shown here is derived from an EMBL/GenBank/DDBJ whole genome shotgun (WGS) entry which is preliminary data.</text>
</comment>
<keyword evidence="2" id="KW-0238">DNA-binding</keyword>
<dbReference type="InterPro" id="IPR018062">
    <property type="entry name" value="HTH_AraC-typ_CS"/>
</dbReference>
<keyword evidence="1" id="KW-0805">Transcription regulation</keyword>
<dbReference type="Pfam" id="PF12833">
    <property type="entry name" value="HTH_18"/>
    <property type="match status" value="1"/>
</dbReference>
<dbReference type="InterPro" id="IPR020449">
    <property type="entry name" value="Tscrpt_reg_AraC-type_HTH"/>
</dbReference>
<dbReference type="SUPFAM" id="SSF46689">
    <property type="entry name" value="Homeodomain-like"/>
    <property type="match status" value="2"/>
</dbReference>
<dbReference type="EMBL" id="DXIQ01000009">
    <property type="protein sequence ID" value="HIV37661.1"/>
    <property type="molecule type" value="Genomic_DNA"/>
</dbReference>
<dbReference type="GO" id="GO:0043565">
    <property type="term" value="F:sequence-specific DNA binding"/>
    <property type="evidence" value="ECO:0007669"/>
    <property type="project" value="InterPro"/>
</dbReference>
<dbReference type="Gene3D" id="1.10.10.60">
    <property type="entry name" value="Homeodomain-like"/>
    <property type="match status" value="2"/>
</dbReference>
<reference evidence="5" key="2">
    <citation type="submission" date="2021-04" db="EMBL/GenBank/DDBJ databases">
        <authorList>
            <person name="Gilroy R."/>
        </authorList>
    </citation>
    <scope>NUCLEOTIDE SEQUENCE</scope>
    <source>
        <strain evidence="5">CHK195-9823</strain>
    </source>
</reference>
<dbReference type="PROSITE" id="PS01124">
    <property type="entry name" value="HTH_ARAC_FAMILY_2"/>
    <property type="match status" value="1"/>
</dbReference>
<dbReference type="SUPFAM" id="SSF51215">
    <property type="entry name" value="Regulatory protein AraC"/>
    <property type="match status" value="1"/>
</dbReference>
<organism evidence="5 6">
    <name type="scientific">Candidatus Blautia stercorigallinarum</name>
    <dbReference type="NCBI Taxonomy" id="2838501"/>
    <lineage>
        <taxon>Bacteria</taxon>
        <taxon>Bacillati</taxon>
        <taxon>Bacillota</taxon>
        <taxon>Clostridia</taxon>
        <taxon>Lachnospirales</taxon>
        <taxon>Lachnospiraceae</taxon>
        <taxon>Blautia</taxon>
    </lineage>
</organism>
<proteinExistence type="predicted"/>
<dbReference type="Gene3D" id="2.60.120.280">
    <property type="entry name" value="Regulatory protein AraC"/>
    <property type="match status" value="1"/>
</dbReference>
<dbReference type="PANTHER" id="PTHR43280">
    <property type="entry name" value="ARAC-FAMILY TRANSCRIPTIONAL REGULATOR"/>
    <property type="match status" value="1"/>
</dbReference>
<dbReference type="AlphaFoldDB" id="A0A9D1PB05"/>
<feature type="domain" description="HTH araC/xylS-type" evidence="4">
    <location>
        <begin position="168"/>
        <end position="267"/>
    </location>
</feature>
<evidence type="ECO:0000259" key="4">
    <source>
        <dbReference type="PROSITE" id="PS01124"/>
    </source>
</evidence>
<reference evidence="5" key="1">
    <citation type="journal article" date="2021" name="PeerJ">
        <title>Extensive microbial diversity within the chicken gut microbiome revealed by metagenomics and culture.</title>
        <authorList>
            <person name="Gilroy R."/>
            <person name="Ravi A."/>
            <person name="Getino M."/>
            <person name="Pursley I."/>
            <person name="Horton D.L."/>
            <person name="Alikhan N.F."/>
            <person name="Baker D."/>
            <person name="Gharbi K."/>
            <person name="Hall N."/>
            <person name="Watson M."/>
            <person name="Adriaenssens E.M."/>
            <person name="Foster-Nyarko E."/>
            <person name="Jarju S."/>
            <person name="Secka A."/>
            <person name="Antonio M."/>
            <person name="Oren A."/>
            <person name="Chaudhuri R.R."/>
            <person name="La Ragione R."/>
            <person name="Hildebrand F."/>
            <person name="Pallen M.J."/>
        </authorList>
    </citation>
    <scope>NUCLEOTIDE SEQUENCE</scope>
    <source>
        <strain evidence="5">CHK195-9823</strain>
    </source>
</reference>
<dbReference type="PRINTS" id="PR00032">
    <property type="entry name" value="HTHARAC"/>
</dbReference>
<dbReference type="InterPro" id="IPR018060">
    <property type="entry name" value="HTH_AraC"/>
</dbReference>
<dbReference type="GO" id="GO:0003700">
    <property type="term" value="F:DNA-binding transcription factor activity"/>
    <property type="evidence" value="ECO:0007669"/>
    <property type="project" value="InterPro"/>
</dbReference>
<evidence type="ECO:0000313" key="6">
    <source>
        <dbReference type="Proteomes" id="UP000886814"/>
    </source>
</evidence>
<evidence type="ECO:0000256" key="1">
    <source>
        <dbReference type="ARBA" id="ARBA00023015"/>
    </source>
</evidence>
<dbReference type="PROSITE" id="PS00041">
    <property type="entry name" value="HTH_ARAC_FAMILY_1"/>
    <property type="match status" value="1"/>
</dbReference>
<dbReference type="Pfam" id="PF02311">
    <property type="entry name" value="AraC_binding"/>
    <property type="match status" value="1"/>
</dbReference>
<evidence type="ECO:0000256" key="3">
    <source>
        <dbReference type="ARBA" id="ARBA00023163"/>
    </source>
</evidence>
<name>A0A9D1PB05_9FIRM</name>
<sequence>MPIFFRSTPVRQPLAFDSIGNNWPQDPIRRPKGYPLFHYLQTESGQGEIRIQGKSYILNPGEGVLISPFLGHFYESTCPDWRTCFAAFTGTIEDSIGKMTGGRPFIFTDKSQGERISGLIGSAVRQYENPPTDEKALSRCCYDLLLEFVEGGYTHDLKKEELYKRYVEPVMKEIENNYSLELTVEDLSRLVYITPQYLARLFERFLGCSTYEYLTSFRINKAKGLLITDPHLKIQDIARLTGFSSVSHFITMFKRTAGVTPLQFRKLN</sequence>
<dbReference type="SMART" id="SM00342">
    <property type="entry name" value="HTH_ARAC"/>
    <property type="match status" value="1"/>
</dbReference>
<gene>
    <name evidence="5" type="ORF">H9747_01460</name>
</gene>
<protein>
    <submittedName>
        <fullName evidence="5">AraC family transcriptional regulator</fullName>
    </submittedName>
</protein>
<evidence type="ECO:0000313" key="5">
    <source>
        <dbReference type="EMBL" id="HIV37661.1"/>
    </source>
</evidence>
<dbReference type="InterPro" id="IPR037923">
    <property type="entry name" value="HTH-like"/>
</dbReference>
<dbReference type="Proteomes" id="UP000886814">
    <property type="component" value="Unassembled WGS sequence"/>
</dbReference>
<evidence type="ECO:0000256" key="2">
    <source>
        <dbReference type="ARBA" id="ARBA00023125"/>
    </source>
</evidence>
<dbReference type="PANTHER" id="PTHR43280:SF2">
    <property type="entry name" value="HTH-TYPE TRANSCRIPTIONAL REGULATOR EXSA"/>
    <property type="match status" value="1"/>
</dbReference>
<accession>A0A9D1PB05</accession>
<dbReference type="InterPro" id="IPR003313">
    <property type="entry name" value="AraC-bd"/>
</dbReference>